<dbReference type="AlphaFoldDB" id="A0A0F5ITR8"/>
<dbReference type="GO" id="GO:1990189">
    <property type="term" value="F:protein N-terminal-serine acetyltransferase activity"/>
    <property type="evidence" value="ECO:0007669"/>
    <property type="project" value="TreeGrafter"/>
</dbReference>
<dbReference type="STRING" id="927665.HMPREF1535_04180"/>
<evidence type="ECO:0000313" key="3">
    <source>
        <dbReference type="Proteomes" id="UP000033047"/>
    </source>
</evidence>
<dbReference type="RefSeq" id="WP_046147311.1">
    <property type="nucleotide sequence ID" value="NZ_KQ033913.1"/>
</dbReference>
<dbReference type="InterPro" id="IPR051908">
    <property type="entry name" value="Ribosomal_N-acetyltransferase"/>
</dbReference>
<dbReference type="Pfam" id="PF00583">
    <property type="entry name" value="Acetyltransf_1"/>
    <property type="match status" value="1"/>
</dbReference>
<dbReference type="PANTHER" id="PTHR43441:SF12">
    <property type="entry name" value="RIBOSOMAL N-ACETYLTRANSFERASE YDAF-RELATED"/>
    <property type="match status" value="1"/>
</dbReference>
<dbReference type="InterPro" id="IPR016181">
    <property type="entry name" value="Acyl_CoA_acyltransferase"/>
</dbReference>
<dbReference type="Gene3D" id="3.40.630.30">
    <property type="match status" value="2"/>
</dbReference>
<reference evidence="2 3" key="1">
    <citation type="submission" date="2013-04" db="EMBL/GenBank/DDBJ databases">
        <title>The Genome Sequence of Parabacteroides goldsteinii DSM 19448.</title>
        <authorList>
            <consortium name="The Broad Institute Genomics Platform"/>
            <person name="Earl A."/>
            <person name="Ward D."/>
            <person name="Feldgarden M."/>
            <person name="Gevers D."/>
            <person name="Martens E."/>
            <person name="Sakamoto M."/>
            <person name="Benno Y."/>
            <person name="Song Y."/>
            <person name="Liu C."/>
            <person name="Lee J."/>
            <person name="Bolanos M."/>
            <person name="Vaisanen M.L."/>
            <person name="Finegold S.M."/>
            <person name="Walker B."/>
            <person name="Young S."/>
            <person name="Zeng Q."/>
            <person name="Gargeya S."/>
            <person name="Fitzgerald M."/>
            <person name="Haas B."/>
            <person name="Abouelleil A."/>
            <person name="Allen A.W."/>
            <person name="Alvarado L."/>
            <person name="Arachchi H.M."/>
            <person name="Berlin A.M."/>
            <person name="Chapman S.B."/>
            <person name="Gainer-Dewar J."/>
            <person name="Goldberg J."/>
            <person name="Griggs A."/>
            <person name="Gujja S."/>
            <person name="Hansen M."/>
            <person name="Howarth C."/>
            <person name="Imamovic A."/>
            <person name="Ireland A."/>
            <person name="Larimer J."/>
            <person name="McCowan C."/>
            <person name="Murphy C."/>
            <person name="Pearson M."/>
            <person name="Poon T.W."/>
            <person name="Priest M."/>
            <person name="Roberts A."/>
            <person name="Saif S."/>
            <person name="Shea T."/>
            <person name="Sisk P."/>
            <person name="Sykes S."/>
            <person name="Wortman J."/>
            <person name="Nusbaum C."/>
            <person name="Birren B."/>
        </authorList>
    </citation>
    <scope>NUCLEOTIDE SEQUENCE [LARGE SCALE GENOMIC DNA]</scope>
    <source>
        <strain evidence="2 3">DSM 19448</strain>
    </source>
</reference>
<proteinExistence type="predicted"/>
<gene>
    <name evidence="2" type="ORF">HMPREF1535_04180</name>
</gene>
<protein>
    <recommendedName>
        <fullName evidence="1">N-acetyltransferase domain-containing protein</fullName>
    </recommendedName>
</protein>
<evidence type="ECO:0000313" key="2">
    <source>
        <dbReference type="EMBL" id="KKB48951.1"/>
    </source>
</evidence>
<dbReference type="PANTHER" id="PTHR43441">
    <property type="entry name" value="RIBOSOMAL-PROTEIN-SERINE ACETYLTRANSFERASE"/>
    <property type="match status" value="1"/>
</dbReference>
<feature type="domain" description="N-acetyltransferase" evidence="1">
    <location>
        <begin position="6"/>
        <end position="174"/>
    </location>
</feature>
<dbReference type="GO" id="GO:0008999">
    <property type="term" value="F:protein-N-terminal-alanine acetyltransferase activity"/>
    <property type="evidence" value="ECO:0007669"/>
    <property type="project" value="TreeGrafter"/>
</dbReference>
<dbReference type="Pfam" id="PF13302">
    <property type="entry name" value="Acetyltransf_3"/>
    <property type="match status" value="1"/>
</dbReference>
<evidence type="ECO:0000259" key="1">
    <source>
        <dbReference type="PROSITE" id="PS51186"/>
    </source>
</evidence>
<dbReference type="HOGENOM" id="CLU_780423_0_0_10"/>
<dbReference type="GO" id="GO:0005737">
    <property type="term" value="C:cytoplasm"/>
    <property type="evidence" value="ECO:0007669"/>
    <property type="project" value="TreeGrafter"/>
</dbReference>
<dbReference type="PROSITE" id="PS51186">
    <property type="entry name" value="GNAT"/>
    <property type="match status" value="2"/>
</dbReference>
<organism evidence="2 3">
    <name type="scientific">Parabacteroides goldsteinii DSM 19448 = WAL 12034</name>
    <dbReference type="NCBI Taxonomy" id="927665"/>
    <lineage>
        <taxon>Bacteria</taxon>
        <taxon>Pseudomonadati</taxon>
        <taxon>Bacteroidota</taxon>
        <taxon>Bacteroidia</taxon>
        <taxon>Bacteroidales</taxon>
        <taxon>Tannerellaceae</taxon>
        <taxon>Parabacteroides</taxon>
    </lineage>
</organism>
<accession>A0A0F5ITR8</accession>
<comment type="caution">
    <text evidence="2">The sequence shown here is derived from an EMBL/GenBank/DDBJ whole genome shotgun (WGS) entry which is preliminary data.</text>
</comment>
<dbReference type="Proteomes" id="UP000033047">
    <property type="component" value="Unassembled WGS sequence"/>
</dbReference>
<dbReference type="SUPFAM" id="SSF55729">
    <property type="entry name" value="Acyl-CoA N-acyltransferases (Nat)"/>
    <property type="match status" value="2"/>
</dbReference>
<dbReference type="EMBL" id="AQHV01000021">
    <property type="protein sequence ID" value="KKB48951.1"/>
    <property type="molecule type" value="Genomic_DNA"/>
</dbReference>
<feature type="domain" description="N-acetyltransferase" evidence="1">
    <location>
        <begin position="183"/>
        <end position="351"/>
    </location>
</feature>
<dbReference type="PATRIC" id="fig|927665.4.peg.4294"/>
<dbReference type="InterPro" id="IPR000182">
    <property type="entry name" value="GNAT_dom"/>
</dbReference>
<name>A0A0F5ITR8_9BACT</name>
<dbReference type="CDD" id="cd04301">
    <property type="entry name" value="NAT_SF"/>
    <property type="match status" value="1"/>
</dbReference>
<sequence length="355" mass="41122">MDNSDLLFRKAEEADIARIWEIIGQAKAQMRRLNSHQWDENYPALENIAKDIQSGNGYVFCNKENIAVTYGVISFDGEPAYKEIDGKWTNELPYMVVHRLAVADEMKHQGLAKRFMLQAEEVSRNKGIYEFRIDTNFDNQYMLRLIDSLGFSYSGEVPYRGDKRKAFEKSIRPHSSSFGIPGYTIREAIYEDAEIIYEAIDKHREDLRIWLPFVDGLNSVADEQSFLESTLKVPYKERDVVYIIEKGFAICGLIGFHFSDRTNHRTEIGYWLLPEFRGKGVITRAVHYLCQWAFFEKDFNRIQVRCAVGNQPSNAIPQRLGFTLEGTERDGELLSSGEYTDINVYSLLRKELELK</sequence>